<name>A0AAN9AUY8_9CAEN</name>
<keyword evidence="2" id="KW-1185">Reference proteome</keyword>
<dbReference type="AlphaFoldDB" id="A0AAN9AUY8"/>
<evidence type="ECO:0008006" key="3">
    <source>
        <dbReference type="Google" id="ProtNLM"/>
    </source>
</evidence>
<reference evidence="1 2" key="1">
    <citation type="submission" date="2024-02" db="EMBL/GenBank/DDBJ databases">
        <title>Chromosome-scale genome assembly of the rough periwinkle Littorina saxatilis.</title>
        <authorList>
            <person name="De Jode A."/>
            <person name="Faria R."/>
            <person name="Formenti G."/>
            <person name="Sims Y."/>
            <person name="Smith T.P."/>
            <person name="Tracey A."/>
            <person name="Wood J.M.D."/>
            <person name="Zagrodzka Z.B."/>
            <person name="Johannesson K."/>
            <person name="Butlin R.K."/>
            <person name="Leder E.H."/>
        </authorList>
    </citation>
    <scope>NUCLEOTIDE SEQUENCE [LARGE SCALE GENOMIC DNA]</scope>
    <source>
        <strain evidence="1">Snail1</strain>
        <tissue evidence="1">Muscle</tissue>
    </source>
</reference>
<dbReference type="EMBL" id="JBAMIC010000021">
    <property type="protein sequence ID" value="KAK7093054.1"/>
    <property type="molecule type" value="Genomic_DNA"/>
</dbReference>
<dbReference type="Gene3D" id="3.10.129.10">
    <property type="entry name" value="Hotdog Thioesterase"/>
    <property type="match status" value="1"/>
</dbReference>
<evidence type="ECO:0000313" key="1">
    <source>
        <dbReference type="EMBL" id="KAK7093054.1"/>
    </source>
</evidence>
<dbReference type="PANTHER" id="PTHR34487">
    <property type="entry name" value="ACYL-ACP THIOESTERASE"/>
    <property type="match status" value="1"/>
</dbReference>
<dbReference type="Pfam" id="PF13279">
    <property type="entry name" value="4HBT_2"/>
    <property type="match status" value="1"/>
</dbReference>
<dbReference type="Proteomes" id="UP001374579">
    <property type="component" value="Unassembled WGS sequence"/>
</dbReference>
<evidence type="ECO:0000313" key="2">
    <source>
        <dbReference type="Proteomes" id="UP001374579"/>
    </source>
</evidence>
<organism evidence="1 2">
    <name type="scientific">Littorina saxatilis</name>
    <dbReference type="NCBI Taxonomy" id="31220"/>
    <lineage>
        <taxon>Eukaryota</taxon>
        <taxon>Metazoa</taxon>
        <taxon>Spiralia</taxon>
        <taxon>Lophotrochozoa</taxon>
        <taxon>Mollusca</taxon>
        <taxon>Gastropoda</taxon>
        <taxon>Caenogastropoda</taxon>
        <taxon>Littorinimorpha</taxon>
        <taxon>Littorinoidea</taxon>
        <taxon>Littorinidae</taxon>
        <taxon>Littorina</taxon>
    </lineage>
</organism>
<sequence>MTAVEPVQVEVSPDHSQAWTHFKEISYNDFGRSETLMPYKVCRMFESGRLLPMQRGFIDYPQIVNEHFGMYSFGLSLKFEPALWKVRRGASFPYKIHTRVVGVGRTSLNLQSRLINKLDEKELATLNLKYVYVNRHTGRSATLPDWLVNKYTSTLREKISVELPKTVPRVPLSASSYDVMVAESDVDHNNHTNNASYIRYCSDAVHSAVKKGRLPRLEPDASNFPLLDLQAVYLGQSWMGDKLRVLLWQQEDQQDAICFVIKRKRKEQETVIFYSCMVFEKVMVASRL</sequence>
<protein>
    <recommendedName>
        <fullName evidence="3">Acyl-ACP thioesterase</fullName>
    </recommendedName>
</protein>
<comment type="caution">
    <text evidence="1">The sequence shown here is derived from an EMBL/GenBank/DDBJ whole genome shotgun (WGS) entry which is preliminary data.</text>
</comment>
<dbReference type="PANTHER" id="PTHR34487:SF1">
    <property type="entry name" value="ACYL-ACP THIOESTERASE"/>
    <property type="match status" value="1"/>
</dbReference>
<dbReference type="SUPFAM" id="SSF54637">
    <property type="entry name" value="Thioesterase/thiol ester dehydrase-isomerase"/>
    <property type="match status" value="2"/>
</dbReference>
<gene>
    <name evidence="1" type="ORF">V1264_008708</name>
</gene>
<proteinExistence type="predicted"/>
<dbReference type="InterPro" id="IPR029069">
    <property type="entry name" value="HotDog_dom_sf"/>
</dbReference>
<accession>A0AAN9AUY8</accession>